<accession>A0ABQ9EEP0</accession>
<dbReference type="EMBL" id="JARBDR010000908">
    <property type="protein sequence ID" value="KAJ8303774.1"/>
    <property type="molecule type" value="Genomic_DNA"/>
</dbReference>
<name>A0ABQ9EEP0_TEGGR</name>
<sequence>MNLHSNDKLIVEVSGTKYVFNFQKVHSKPTTKLGRIAEKINQNGNDLETEVTFDRPAIAFEAIHSTIIVVSYCYQDNLLIVVDNLTTVEEMPLIF</sequence>
<dbReference type="Proteomes" id="UP001217089">
    <property type="component" value="Unassembled WGS sequence"/>
</dbReference>
<organism evidence="1 2">
    <name type="scientific">Tegillarca granosa</name>
    <name type="common">Malaysian cockle</name>
    <name type="synonym">Anadara granosa</name>
    <dbReference type="NCBI Taxonomy" id="220873"/>
    <lineage>
        <taxon>Eukaryota</taxon>
        <taxon>Metazoa</taxon>
        <taxon>Spiralia</taxon>
        <taxon>Lophotrochozoa</taxon>
        <taxon>Mollusca</taxon>
        <taxon>Bivalvia</taxon>
        <taxon>Autobranchia</taxon>
        <taxon>Pteriomorphia</taxon>
        <taxon>Arcoida</taxon>
        <taxon>Arcoidea</taxon>
        <taxon>Arcidae</taxon>
        <taxon>Tegillarca</taxon>
    </lineage>
</organism>
<comment type="caution">
    <text evidence="1">The sequence shown here is derived from an EMBL/GenBank/DDBJ whole genome shotgun (WGS) entry which is preliminary data.</text>
</comment>
<keyword evidence="2" id="KW-1185">Reference proteome</keyword>
<gene>
    <name evidence="1" type="ORF">KUTeg_018697</name>
</gene>
<reference evidence="1 2" key="1">
    <citation type="submission" date="2022-12" db="EMBL/GenBank/DDBJ databases">
        <title>Chromosome-level genome of Tegillarca granosa.</title>
        <authorList>
            <person name="Kim J."/>
        </authorList>
    </citation>
    <scope>NUCLEOTIDE SEQUENCE [LARGE SCALE GENOMIC DNA]</scope>
    <source>
        <strain evidence="1">Teg-2019</strain>
        <tissue evidence="1">Adductor muscle</tissue>
    </source>
</reference>
<protein>
    <submittedName>
        <fullName evidence="1">Uncharacterized protein</fullName>
    </submittedName>
</protein>
<evidence type="ECO:0000313" key="1">
    <source>
        <dbReference type="EMBL" id="KAJ8303774.1"/>
    </source>
</evidence>
<evidence type="ECO:0000313" key="2">
    <source>
        <dbReference type="Proteomes" id="UP001217089"/>
    </source>
</evidence>
<proteinExistence type="predicted"/>